<keyword evidence="2" id="KW-1185">Reference proteome</keyword>
<protein>
    <submittedName>
        <fullName evidence="1">DciA family protein</fullName>
    </submittedName>
</protein>
<comment type="caution">
    <text evidence="1">The sequence shown here is derived from an EMBL/GenBank/DDBJ whole genome shotgun (WGS) entry which is preliminary data.</text>
</comment>
<accession>A0ABU1D856</accession>
<gene>
    <name evidence="1" type="ORF">Q8947_11210</name>
</gene>
<evidence type="ECO:0000313" key="1">
    <source>
        <dbReference type="EMBL" id="MDR4126548.1"/>
    </source>
</evidence>
<dbReference type="EMBL" id="JAUZQE010000028">
    <property type="protein sequence ID" value="MDR4126548.1"/>
    <property type="molecule type" value="Genomic_DNA"/>
</dbReference>
<dbReference type="RefSeq" id="WP_347287306.1">
    <property type="nucleotide sequence ID" value="NZ_JAUZQE010000028.1"/>
</dbReference>
<proteinExistence type="predicted"/>
<dbReference type="Pfam" id="PF05258">
    <property type="entry name" value="DciA"/>
    <property type="match status" value="1"/>
</dbReference>
<dbReference type="Proteomes" id="UP001232156">
    <property type="component" value="Unassembled WGS sequence"/>
</dbReference>
<name>A0ABU1D856_9BURK</name>
<sequence>MQWLTLDATGASLVAKANDLLEAQRVVRKALPPVLAHGCRVANIDRQRVTLAVPGAAHATRLRQLTPTLLRALEVAGWNLTEVEIRVQAALTPTQESRPPRQVRPLDRDALACFRDLHEKVEPGPLADAIGRLLRHHG</sequence>
<evidence type="ECO:0000313" key="2">
    <source>
        <dbReference type="Proteomes" id="UP001232156"/>
    </source>
</evidence>
<organism evidence="1 2">
    <name type="scientific">Yanghanlia caeni</name>
    <dbReference type="NCBI Taxonomy" id="3064283"/>
    <lineage>
        <taxon>Bacteria</taxon>
        <taxon>Pseudomonadati</taxon>
        <taxon>Pseudomonadota</taxon>
        <taxon>Betaproteobacteria</taxon>
        <taxon>Burkholderiales</taxon>
        <taxon>Alcaligenaceae</taxon>
        <taxon>Yanghanlia</taxon>
    </lineage>
</organism>
<dbReference type="InterPro" id="IPR007922">
    <property type="entry name" value="DciA-like"/>
</dbReference>
<reference evidence="1 2" key="1">
    <citation type="submission" date="2023-08" db="EMBL/GenBank/DDBJ databases">
        <title>Alcaligenaceae gen. nov., a novel taxon isolated from the sludge of Yixing Pesticide Factory.</title>
        <authorList>
            <person name="Ruan L."/>
        </authorList>
    </citation>
    <scope>NUCLEOTIDE SEQUENCE [LARGE SCALE GENOMIC DNA]</scope>
    <source>
        <strain evidence="1 2">LG-2</strain>
    </source>
</reference>